<dbReference type="EMBL" id="JABVXQ010000004">
    <property type="protein sequence ID" value="KAF6114735.1"/>
    <property type="molecule type" value="Genomic_DNA"/>
</dbReference>
<evidence type="ECO:0000313" key="3">
    <source>
        <dbReference type="Proteomes" id="UP000664940"/>
    </source>
</evidence>
<gene>
    <name evidence="2" type="ORF">HJG60_010669</name>
</gene>
<name>A0A834ALR8_9CHIR</name>
<accession>A0A834ALR8</accession>
<proteinExistence type="predicted"/>
<reference evidence="2 3" key="1">
    <citation type="journal article" date="2020" name="Nature">
        <title>Six reference-quality genomes reveal evolution of bat adaptations.</title>
        <authorList>
            <person name="Jebb D."/>
            <person name="Huang Z."/>
            <person name="Pippel M."/>
            <person name="Hughes G.M."/>
            <person name="Lavrichenko K."/>
            <person name="Devanna P."/>
            <person name="Winkler S."/>
            <person name="Jermiin L.S."/>
            <person name="Skirmuntt E.C."/>
            <person name="Katzourakis A."/>
            <person name="Burkitt-Gray L."/>
            <person name="Ray D.A."/>
            <person name="Sullivan K.A.M."/>
            <person name="Roscito J.G."/>
            <person name="Kirilenko B.M."/>
            <person name="Davalos L.M."/>
            <person name="Corthals A.P."/>
            <person name="Power M.L."/>
            <person name="Jones G."/>
            <person name="Ransome R.D."/>
            <person name="Dechmann D.K.N."/>
            <person name="Locatelli A.G."/>
            <person name="Puechmaille S.J."/>
            <person name="Fedrigo O."/>
            <person name="Jarvis E.D."/>
            <person name="Hiller M."/>
            <person name="Vernes S.C."/>
            <person name="Myers E.W."/>
            <person name="Teeling E.C."/>
        </authorList>
    </citation>
    <scope>NUCLEOTIDE SEQUENCE [LARGE SCALE GENOMIC DNA]</scope>
    <source>
        <strain evidence="2">Bat1K_MPI-CBG_1</strain>
    </source>
</reference>
<protein>
    <submittedName>
        <fullName evidence="2">Uncharacterized protein</fullName>
    </submittedName>
</protein>
<feature type="region of interest" description="Disordered" evidence="1">
    <location>
        <begin position="32"/>
        <end position="86"/>
    </location>
</feature>
<feature type="region of interest" description="Disordered" evidence="1">
    <location>
        <begin position="170"/>
        <end position="205"/>
    </location>
</feature>
<organism evidence="2 3">
    <name type="scientific">Phyllostomus discolor</name>
    <name type="common">pale spear-nosed bat</name>
    <dbReference type="NCBI Taxonomy" id="89673"/>
    <lineage>
        <taxon>Eukaryota</taxon>
        <taxon>Metazoa</taxon>
        <taxon>Chordata</taxon>
        <taxon>Craniata</taxon>
        <taxon>Vertebrata</taxon>
        <taxon>Euteleostomi</taxon>
        <taxon>Mammalia</taxon>
        <taxon>Eutheria</taxon>
        <taxon>Laurasiatheria</taxon>
        <taxon>Chiroptera</taxon>
        <taxon>Yangochiroptera</taxon>
        <taxon>Phyllostomidae</taxon>
        <taxon>Phyllostominae</taxon>
        <taxon>Phyllostomus</taxon>
    </lineage>
</organism>
<comment type="caution">
    <text evidence="2">The sequence shown here is derived from an EMBL/GenBank/DDBJ whole genome shotgun (WGS) entry which is preliminary data.</text>
</comment>
<evidence type="ECO:0000313" key="2">
    <source>
        <dbReference type="EMBL" id="KAF6114735.1"/>
    </source>
</evidence>
<sequence>MSPAAGVGLRPAAAAGVGKSLWLSYAFAGPAGDASRGLPRDGEAGFSPRSCARSRSPGPESLGLPGVPAPLPEDWQSHRPRRHLGTASGRLGLQGWKCRRRCERSRDFVQGCSLPRAPHTARSPALPTARLAVPGLLPCGAPGLLFWTRDRAGSKAEAAFPARAAVRRARTAGSARRGSSQAPGKVAPRGGGGGWWAEAGGGGRR</sequence>
<evidence type="ECO:0000256" key="1">
    <source>
        <dbReference type="SAM" id="MobiDB-lite"/>
    </source>
</evidence>
<dbReference type="AlphaFoldDB" id="A0A834ALR8"/>
<dbReference type="Proteomes" id="UP000664940">
    <property type="component" value="Unassembled WGS sequence"/>
</dbReference>
<feature type="compositionally biased region" description="Gly residues" evidence="1">
    <location>
        <begin position="189"/>
        <end position="205"/>
    </location>
</feature>